<dbReference type="EMBL" id="QMWO01000006">
    <property type="protein sequence ID" value="RLG70379.1"/>
    <property type="molecule type" value="Genomic_DNA"/>
</dbReference>
<dbReference type="AlphaFoldDB" id="A0A497JH70"/>
<protein>
    <submittedName>
        <fullName evidence="1">Uncharacterized protein</fullName>
    </submittedName>
</protein>
<dbReference type="Proteomes" id="UP000277633">
    <property type="component" value="Unassembled WGS sequence"/>
</dbReference>
<proteinExistence type="predicted"/>
<organism evidence="1 2">
    <name type="scientific">Candidatus Iainarchaeum sp</name>
    <dbReference type="NCBI Taxonomy" id="3101447"/>
    <lineage>
        <taxon>Archaea</taxon>
        <taxon>Candidatus Iainarchaeota</taxon>
        <taxon>Candidatus Iainarchaeia</taxon>
        <taxon>Candidatus Iainarchaeales</taxon>
        <taxon>Candidatus Iainarchaeaceae</taxon>
        <taxon>Candidatus Iainarchaeum</taxon>
    </lineage>
</organism>
<dbReference type="Gene3D" id="3.30.1920.20">
    <property type="match status" value="1"/>
</dbReference>
<gene>
    <name evidence="1" type="ORF">DRO07_00285</name>
</gene>
<dbReference type="NCBIfam" id="NF047446">
    <property type="entry name" value="barrel_OmpL47"/>
    <property type="match status" value="1"/>
</dbReference>
<name>A0A497JH70_9ARCH</name>
<evidence type="ECO:0000313" key="1">
    <source>
        <dbReference type="EMBL" id="RLG70379.1"/>
    </source>
</evidence>
<accession>A0A497JH70</accession>
<sequence length="412" mass="45647">MSYRKKTFYPQLTLFIISLITLLTNGFSAAPSVILDTPNGNQYLSGDYNIGFYAKDLDVESNADGTLWIDIYYSSVQYGFSNAIVIDGNLFNSLVFACEDYNFADYTYCTYTWSTTGILDGNYYIDLNIHDATDLNGIDSSDSSFMVDNTAPSTSDNAPEGWQTSSFTVTFTCSDTGTGCSTTYYRIDSGSWQTGTSVTISEDGNHRIDYYSVDRAGATESINTTYAALRVGGHTFTVGLLLDGNYRNYTMYIPGFISGETVDSVATQTITAGGNIDYASFEKNDNLFALVSTGACNEVSITNVSPNVFNLYMTHSWKPNYRKEFYLVFGRGNHYEIEKNRKAITNGTFLKRVQAVFGYPAKSDYEIILGLDYYNSTIDINGNIHLGPGYHSLIIENQGTANNRVVIGISRR</sequence>
<evidence type="ECO:0000313" key="2">
    <source>
        <dbReference type="Proteomes" id="UP000277633"/>
    </source>
</evidence>
<dbReference type="InterPro" id="IPR058094">
    <property type="entry name" value="Ig-like_OmpL47-like"/>
</dbReference>
<reference evidence="1 2" key="1">
    <citation type="submission" date="2018-06" db="EMBL/GenBank/DDBJ databases">
        <title>Extensive metabolic versatility and redundancy in microbially diverse, dynamic hydrothermal sediments.</title>
        <authorList>
            <person name="Dombrowski N."/>
            <person name="Teske A."/>
            <person name="Baker B.J."/>
        </authorList>
    </citation>
    <scope>NUCLEOTIDE SEQUENCE [LARGE SCALE GENOMIC DNA]</scope>
    <source>
        <strain evidence="1">B9_G13</strain>
    </source>
</reference>
<comment type="caution">
    <text evidence="1">The sequence shown here is derived from an EMBL/GenBank/DDBJ whole genome shotgun (WGS) entry which is preliminary data.</text>
</comment>